<comment type="caution">
    <text evidence="2">The sequence shown here is derived from an EMBL/GenBank/DDBJ whole genome shotgun (WGS) entry which is preliminary data.</text>
</comment>
<dbReference type="SUPFAM" id="SSF53850">
    <property type="entry name" value="Periplasmic binding protein-like II"/>
    <property type="match status" value="1"/>
</dbReference>
<dbReference type="CDD" id="cd13544">
    <property type="entry name" value="PBP2_Fbp_like_1"/>
    <property type="match status" value="1"/>
</dbReference>
<dbReference type="AlphaFoldDB" id="A0A7Y0URI5"/>
<accession>A0A7Y0URI5</accession>
<gene>
    <name evidence="2" type="ORF">HHJ77_00485</name>
</gene>
<dbReference type="GO" id="GO:0030288">
    <property type="term" value="C:outer membrane-bounded periplasmic space"/>
    <property type="evidence" value="ECO:0007669"/>
    <property type="project" value="TreeGrafter"/>
</dbReference>
<dbReference type="GO" id="GO:0015888">
    <property type="term" value="P:thiamine transport"/>
    <property type="evidence" value="ECO:0007669"/>
    <property type="project" value="TreeGrafter"/>
</dbReference>
<keyword evidence="1" id="KW-0732">Signal</keyword>
<proteinExistence type="predicted"/>
<dbReference type="Gene3D" id="3.40.190.10">
    <property type="entry name" value="Periplasmic binding protein-like II"/>
    <property type="match status" value="2"/>
</dbReference>
<dbReference type="GO" id="GO:0030975">
    <property type="term" value="F:thiamine binding"/>
    <property type="evidence" value="ECO:0007669"/>
    <property type="project" value="TreeGrafter"/>
</dbReference>
<evidence type="ECO:0000313" key="2">
    <source>
        <dbReference type="EMBL" id="NMX02447.1"/>
    </source>
</evidence>
<protein>
    <submittedName>
        <fullName evidence="2">ABC transporter substrate-binding protein</fullName>
    </submittedName>
</protein>
<evidence type="ECO:0000313" key="3">
    <source>
        <dbReference type="Proteomes" id="UP000575397"/>
    </source>
</evidence>
<dbReference type="RefSeq" id="WP_169762045.1">
    <property type="nucleotide sequence ID" value="NZ_JABCUQ010000021.1"/>
</dbReference>
<dbReference type="Proteomes" id="UP000575397">
    <property type="component" value="Unassembled WGS sequence"/>
</dbReference>
<dbReference type="GO" id="GO:0030976">
    <property type="term" value="F:thiamine pyrophosphate binding"/>
    <property type="evidence" value="ECO:0007669"/>
    <property type="project" value="TreeGrafter"/>
</dbReference>
<reference evidence="2 3" key="1">
    <citation type="submission" date="2020-04" db="EMBL/GenBank/DDBJ databases">
        <title>Antimicrobial susceptibility and clonality of vaginal-derived multi-drug resistant Mobiluncus isolates in China.</title>
        <authorList>
            <person name="Zhang X."/>
        </authorList>
    </citation>
    <scope>NUCLEOTIDE SEQUENCE [LARGE SCALE GENOMIC DNA]</scope>
    <source>
        <strain evidence="2 3">12</strain>
    </source>
</reference>
<organism evidence="2 3">
    <name type="scientific">Mobiluncus mulieris</name>
    <dbReference type="NCBI Taxonomy" id="2052"/>
    <lineage>
        <taxon>Bacteria</taxon>
        <taxon>Bacillati</taxon>
        <taxon>Actinomycetota</taxon>
        <taxon>Actinomycetes</taxon>
        <taxon>Actinomycetales</taxon>
        <taxon>Actinomycetaceae</taxon>
        <taxon>Mobiluncus</taxon>
    </lineage>
</organism>
<evidence type="ECO:0000256" key="1">
    <source>
        <dbReference type="ARBA" id="ARBA00022729"/>
    </source>
</evidence>
<dbReference type="Pfam" id="PF13343">
    <property type="entry name" value="SBP_bac_6"/>
    <property type="match status" value="1"/>
</dbReference>
<name>A0A7Y0URI5_9ACTO</name>
<dbReference type="PANTHER" id="PTHR30006">
    <property type="entry name" value="THIAMINE-BINDING PERIPLASMIC PROTEIN-RELATED"/>
    <property type="match status" value="1"/>
</dbReference>
<sequence length="347" mass="38576">MAKKLSQLLAVVLGTAILSGLVFWHNHAAKAGSLQVLCSAAAEVCESWRQDYQALTGQQIAMTRLPTYEAINRMRLFKEKPEFDVWQGGPLEGYVEAQNQGLLQTYQPKDAAAVNPQWRDPKHQWTGIYLGILCFCVNTAVLQKLQVAPPQDWSDLLNPRLRAQISMSAPTSSGTAFNMVATQIERLGHEDAAFAYLRSLDANILQYTKSGVAPANIAARGEVAVGLAFDSHCERSKKTHGAPLRSIYPRSGTGYEVGGVALVKGSQHQKTARAYIDYAVSLRSQSQAMQIGIKQYPTRLDSKHTREFLASKKHLIHLNPQHWAAQRDHLIARYRNEMRGIEDVNVQ</sequence>
<dbReference type="EMBL" id="JABCUS010000001">
    <property type="protein sequence ID" value="NMX02447.1"/>
    <property type="molecule type" value="Genomic_DNA"/>
</dbReference>
<dbReference type="PANTHER" id="PTHR30006:SF2">
    <property type="entry name" value="ABC TRANSPORTER SUBSTRATE-BINDING PROTEIN"/>
    <property type="match status" value="1"/>
</dbReference>